<dbReference type="CDD" id="cd06260">
    <property type="entry name" value="DUF820-like"/>
    <property type="match status" value="1"/>
</dbReference>
<keyword evidence="2" id="KW-0378">Hydrolase</keyword>
<evidence type="ECO:0000313" key="2">
    <source>
        <dbReference type="EMBL" id="AYF78114.1"/>
    </source>
</evidence>
<accession>A0A386ZLS5</accession>
<dbReference type="AlphaFoldDB" id="A0A386ZLS5"/>
<dbReference type="Gene3D" id="3.90.1570.10">
    <property type="entry name" value="tt1808, chain A"/>
    <property type="match status" value="1"/>
</dbReference>
<keyword evidence="3" id="KW-1185">Reference proteome</keyword>
<dbReference type="SUPFAM" id="SSF52980">
    <property type="entry name" value="Restriction endonuclease-like"/>
    <property type="match status" value="1"/>
</dbReference>
<reference evidence="2 3" key="1">
    <citation type="submission" date="2018-09" db="EMBL/GenBank/DDBJ databases">
        <title>Nocardia yunnanensis sp. nov., an actinomycete isolated from a soil sample.</title>
        <authorList>
            <person name="Zhang J."/>
        </authorList>
    </citation>
    <scope>NUCLEOTIDE SEQUENCE [LARGE SCALE GENOMIC DNA]</scope>
    <source>
        <strain evidence="2 3">CFHS0054</strain>
    </source>
</reference>
<organism evidence="2 3">
    <name type="scientific">Nocardia yunnanensis</name>
    <dbReference type="NCBI Taxonomy" id="2382165"/>
    <lineage>
        <taxon>Bacteria</taxon>
        <taxon>Bacillati</taxon>
        <taxon>Actinomycetota</taxon>
        <taxon>Actinomycetes</taxon>
        <taxon>Mycobacteriales</taxon>
        <taxon>Nocardiaceae</taxon>
        <taxon>Nocardia</taxon>
    </lineage>
</organism>
<protein>
    <submittedName>
        <fullName evidence="2">Uma2 family endonuclease</fullName>
    </submittedName>
</protein>
<dbReference type="Proteomes" id="UP000267164">
    <property type="component" value="Chromosome"/>
</dbReference>
<dbReference type="GO" id="GO:0004519">
    <property type="term" value="F:endonuclease activity"/>
    <property type="evidence" value="ECO:0007669"/>
    <property type="project" value="UniProtKB-KW"/>
</dbReference>
<evidence type="ECO:0000313" key="3">
    <source>
        <dbReference type="Proteomes" id="UP000267164"/>
    </source>
</evidence>
<dbReference type="InterPro" id="IPR011335">
    <property type="entry name" value="Restrct_endonuc-II-like"/>
</dbReference>
<keyword evidence="2" id="KW-0540">Nuclease</keyword>
<dbReference type="OrthoDB" id="4537149at2"/>
<dbReference type="KEGG" id="nyu:D7D52_34635"/>
<dbReference type="Pfam" id="PF05685">
    <property type="entry name" value="Uma2"/>
    <property type="match status" value="1"/>
</dbReference>
<dbReference type="EMBL" id="CP032568">
    <property type="protein sequence ID" value="AYF78114.1"/>
    <property type="molecule type" value="Genomic_DNA"/>
</dbReference>
<evidence type="ECO:0000259" key="1">
    <source>
        <dbReference type="Pfam" id="PF05685"/>
    </source>
</evidence>
<dbReference type="RefSeq" id="WP_120743197.1">
    <property type="nucleotide sequence ID" value="NZ_CP032568.1"/>
</dbReference>
<dbReference type="InterPro" id="IPR008538">
    <property type="entry name" value="Uma2"/>
</dbReference>
<dbReference type="InterPro" id="IPR012296">
    <property type="entry name" value="Nuclease_put_TT1808"/>
</dbReference>
<sequence>MDCCRRKCRLWIPAGEQRLTAEEFLAADPGDLAARFGGPFELVDGLVVRCQAQSRAHDRVIHLLRRALENAHTPNDPCLDTESDTPVRFPDADSAHADRRANFRFPDFLVIDCGRWDATTVLPHIRMAVEVVSPDSIGDDTEYKRKLYACTGIPVYLVVHFADYRETVERIDEFRLDWSNKRYGLHREHWDGLVLDEPIKIRSSFTDLDGVRREK</sequence>
<gene>
    <name evidence="2" type="ORF">D7D52_34635</name>
</gene>
<keyword evidence="2" id="KW-0255">Endonuclease</keyword>
<proteinExistence type="predicted"/>
<name>A0A386ZLS5_9NOCA</name>
<feature type="domain" description="Putative restriction endonuclease" evidence="1">
    <location>
        <begin position="38"/>
        <end position="183"/>
    </location>
</feature>